<protein>
    <submittedName>
        <fullName evidence="1">Uncharacterized protein</fullName>
    </submittedName>
</protein>
<dbReference type="KEGG" id="bban:J4G43_006660"/>
<sequence length="107" mass="12401">MPIEPFAESAVEAALWLVRESMDAVANKTDFDPDPARCFQVLGRLPAIRQLEELTEEQRHDMFVEGFRHLLNGAQGPFELLLAKHKEILWEGFRQRWKVVVDEVPFP</sequence>
<name>A0A939M5B4_9BRAD</name>
<evidence type="ECO:0000313" key="2">
    <source>
        <dbReference type="EMBL" id="UEM13948.1"/>
    </source>
</evidence>
<dbReference type="AlphaFoldDB" id="A0A939M5B4"/>
<evidence type="ECO:0000313" key="1">
    <source>
        <dbReference type="EMBL" id="MBO1861049.1"/>
    </source>
</evidence>
<accession>A0A939M5B4</accession>
<dbReference type="EMBL" id="JAGEMI010000001">
    <property type="protein sequence ID" value="MBO1861049.1"/>
    <property type="molecule type" value="Genomic_DNA"/>
</dbReference>
<evidence type="ECO:0000313" key="3">
    <source>
        <dbReference type="Proteomes" id="UP000664702"/>
    </source>
</evidence>
<dbReference type="RefSeq" id="WP_208084306.1">
    <property type="nucleotide sequence ID" value="NZ_CP086136.1"/>
</dbReference>
<reference evidence="1" key="1">
    <citation type="submission" date="2021-03" db="EMBL/GenBank/DDBJ databases">
        <title>Whole Genome Sequence of Bradyrhizobium sp. Strain 144S4.</title>
        <authorList>
            <person name="Bromfield E.S.P."/>
            <person name="Cloutier S."/>
        </authorList>
    </citation>
    <scope>NUCLEOTIDE SEQUENCE [LARGE SCALE GENOMIC DNA]</scope>
    <source>
        <strain evidence="1">144S4</strain>
    </source>
</reference>
<reference evidence="2 3" key="2">
    <citation type="journal article" date="2022" name="Int. J. Syst. Evol. Microbiol.">
        <title>Strains of Bradyrhizobium barranii sp. nov. associated with legumes native to Canada are symbionts of soybeans and belong to different subspecies (subsp. barranii subsp. nov. and subsp. apii subsp. nov.) and symbiovars (sv. glycinearum and sv. septentrionale).</title>
        <authorList>
            <person name="Bromfield E.S.P."/>
            <person name="Cloutier S."/>
            <person name="Wasai-Hara S."/>
            <person name="Minamisawa K."/>
        </authorList>
    </citation>
    <scope>NUCLEOTIDE SEQUENCE [LARGE SCALE GENOMIC DNA]</scope>
    <source>
        <strain evidence="2 3">144S4</strain>
    </source>
</reference>
<dbReference type="EMBL" id="CP086136">
    <property type="protein sequence ID" value="UEM13948.1"/>
    <property type="molecule type" value="Genomic_DNA"/>
</dbReference>
<dbReference type="Proteomes" id="UP000664702">
    <property type="component" value="Chromosome"/>
</dbReference>
<gene>
    <name evidence="2" type="ORF">J4G43_006660</name>
    <name evidence="1" type="ORF">J4G43_08835</name>
</gene>
<organism evidence="1">
    <name type="scientific">Bradyrhizobium barranii subsp. barranii</name>
    <dbReference type="NCBI Taxonomy" id="2823807"/>
    <lineage>
        <taxon>Bacteria</taxon>
        <taxon>Pseudomonadati</taxon>
        <taxon>Pseudomonadota</taxon>
        <taxon>Alphaproteobacteria</taxon>
        <taxon>Hyphomicrobiales</taxon>
        <taxon>Nitrobacteraceae</taxon>
        <taxon>Bradyrhizobium</taxon>
        <taxon>Bradyrhizobium barranii</taxon>
    </lineage>
</organism>
<proteinExistence type="predicted"/>